<dbReference type="InterPro" id="IPR013783">
    <property type="entry name" value="Ig-like_fold"/>
</dbReference>
<name>A0A1Y5XZS9_KIBAR</name>
<dbReference type="InterPro" id="IPR000601">
    <property type="entry name" value="PKD_dom"/>
</dbReference>
<dbReference type="SUPFAM" id="SSF49299">
    <property type="entry name" value="PKD domain"/>
    <property type="match status" value="2"/>
</dbReference>
<gene>
    <name evidence="3" type="ORF">SAMN05661093_07578</name>
</gene>
<dbReference type="Gene3D" id="2.130.10.10">
    <property type="entry name" value="YVTN repeat-like/Quinoprotein amine dehydrogenase"/>
    <property type="match status" value="1"/>
</dbReference>
<organism evidence="3 4">
    <name type="scientific">Kibdelosporangium aridum</name>
    <dbReference type="NCBI Taxonomy" id="2030"/>
    <lineage>
        <taxon>Bacteria</taxon>
        <taxon>Bacillati</taxon>
        <taxon>Actinomycetota</taxon>
        <taxon>Actinomycetes</taxon>
        <taxon>Pseudonocardiales</taxon>
        <taxon>Pseudonocardiaceae</taxon>
        <taxon>Kibdelosporangium</taxon>
    </lineage>
</organism>
<feature type="region of interest" description="Disordered" evidence="1">
    <location>
        <begin position="362"/>
        <end position="414"/>
    </location>
</feature>
<dbReference type="Proteomes" id="UP000192674">
    <property type="component" value="Unassembled WGS sequence"/>
</dbReference>
<keyword evidence="4" id="KW-1185">Reference proteome</keyword>
<dbReference type="SUPFAM" id="SSF50974">
    <property type="entry name" value="Nitrous oxide reductase, N-terminal domain"/>
    <property type="match status" value="1"/>
</dbReference>
<dbReference type="EMBL" id="FWXV01000008">
    <property type="protein sequence ID" value="SMD22752.1"/>
    <property type="molecule type" value="Genomic_DNA"/>
</dbReference>
<dbReference type="Gene3D" id="2.60.40.10">
    <property type="entry name" value="Immunoglobulins"/>
    <property type="match status" value="2"/>
</dbReference>
<feature type="domain" description="PKD" evidence="2">
    <location>
        <begin position="420"/>
        <end position="488"/>
    </location>
</feature>
<dbReference type="CDD" id="cd00146">
    <property type="entry name" value="PKD"/>
    <property type="match status" value="1"/>
</dbReference>
<evidence type="ECO:0000259" key="2">
    <source>
        <dbReference type="PROSITE" id="PS50093"/>
    </source>
</evidence>
<dbReference type="InterPro" id="IPR015943">
    <property type="entry name" value="WD40/YVTN_repeat-like_dom_sf"/>
</dbReference>
<protein>
    <submittedName>
        <fullName evidence="3">PKD domain-containing protein</fullName>
    </submittedName>
</protein>
<feature type="compositionally biased region" description="Polar residues" evidence="1">
    <location>
        <begin position="379"/>
        <end position="388"/>
    </location>
</feature>
<dbReference type="OrthoDB" id="3202743at2"/>
<dbReference type="AlphaFoldDB" id="A0A1Y5XZS9"/>
<dbReference type="PROSITE" id="PS50093">
    <property type="entry name" value="PKD"/>
    <property type="match status" value="2"/>
</dbReference>
<dbReference type="RefSeq" id="WP_084431522.1">
    <property type="nucleotide sequence ID" value="NZ_FWXV01000008.1"/>
</dbReference>
<dbReference type="GO" id="GO:0005975">
    <property type="term" value="P:carbohydrate metabolic process"/>
    <property type="evidence" value="ECO:0007669"/>
    <property type="project" value="UniProtKB-ARBA"/>
</dbReference>
<dbReference type="SMART" id="SM00089">
    <property type="entry name" value="PKD"/>
    <property type="match status" value="2"/>
</dbReference>
<evidence type="ECO:0000256" key="1">
    <source>
        <dbReference type="SAM" id="MobiDB-lite"/>
    </source>
</evidence>
<evidence type="ECO:0000313" key="3">
    <source>
        <dbReference type="EMBL" id="SMD22752.1"/>
    </source>
</evidence>
<dbReference type="InterPro" id="IPR035986">
    <property type="entry name" value="PKD_dom_sf"/>
</dbReference>
<evidence type="ECO:0000313" key="4">
    <source>
        <dbReference type="Proteomes" id="UP000192674"/>
    </source>
</evidence>
<proteinExistence type="predicted"/>
<accession>A0A1Y5XZS9</accession>
<dbReference type="Pfam" id="PF18911">
    <property type="entry name" value="PKD_4"/>
    <property type="match status" value="1"/>
</dbReference>
<dbReference type="InterPro" id="IPR022409">
    <property type="entry name" value="PKD/Chitinase_dom"/>
</dbReference>
<feature type="domain" description="PKD" evidence="2">
    <location>
        <begin position="508"/>
        <end position="575"/>
    </location>
</feature>
<sequence>MRFRTKRARAWAAAGVAVMSLAGVVVGGMDRAHEAPRVRLHGGSAWLASSKAGQLTLLDGASAEVAARVDVAAPGTPIHASQLGPTGYALNKSDGTVVRVDGATLLPSRPSKPLAGDVLPTSQALYALDSGRGLLTPVDPVTLTPRGAPFSLAAKVSPDGTIVDSVGRLWILDRATGDLTWFTPEKGHTRAAASTADRARLTVTDGRPALLDLARRTAELLDPDDGSVQESARVDLRPDDAVEVTGSAQQQRILISVASRGLLMVCSFGADSCAAPIPLGTGKAELGAAIETDNHAVVPDYGNGQVWIIDLGAMRVVARRQLFDRPVRFELLTRDGVVFYNDPDSDQAGVLDLDGGVRAVSKYNPVKPGSGPVRGELDSPSTRRQPPSTGGPLRPGTVPPVEGAGDSAHQPPPPAIVLPQVDIVLKPSDRGVVGEEFELTAVARGPAGLASARWTFGDGTQATGLSVRHSWDRPGEFQIHLAATTDTGVSAPVAIETVTIEPVGTPPRIAALTINPATPKVGESVRFGAQVTGQRPDRWEWMITSDRGSVGRSTRREFQHTFTAPGTYTATLAVTASGVRVEKSQQLTVERAACQWKVEKIKTLAGFGPANFDVRGTDSNGNYSGNVTASATQSILVVLWTNGEPRIAREFADFQYAHVADENSAGTILVNAEDPRTGRQGVFLFTGGHTGNGTITQLLPRNGYEARSGTALNDRGDVLVWGTRSSDGRGFTMLWPAVGDPIVTDTTVGDGIDLDEDGTVLLYDDMGHPGYLWRAGQIIPLESNGLIGHMAGIRAGKAIRTQYQGPGTDVHSVLYESPDDPRPIEVRGTAEAINANGLIAGHRDSYEGPPAVWRNTAFLAELPLPDGATEITGNTFVVGDDEVIYASAANYGPVKWTCS</sequence>
<dbReference type="InterPro" id="IPR011045">
    <property type="entry name" value="N2O_reductase_N"/>
</dbReference>
<reference evidence="3 4" key="1">
    <citation type="submission" date="2017-04" db="EMBL/GenBank/DDBJ databases">
        <authorList>
            <person name="Afonso C.L."/>
            <person name="Miller P.J."/>
            <person name="Scott M.A."/>
            <person name="Spackman E."/>
            <person name="Goraichik I."/>
            <person name="Dimitrov K.M."/>
            <person name="Suarez D.L."/>
            <person name="Swayne D.E."/>
        </authorList>
    </citation>
    <scope>NUCLEOTIDE SEQUENCE [LARGE SCALE GENOMIC DNA]</scope>
    <source>
        <strain evidence="3 4">DSM 43828</strain>
    </source>
</reference>